<dbReference type="Gene3D" id="3.30.1150.10">
    <property type="match status" value="1"/>
</dbReference>
<dbReference type="InterPro" id="IPR011652">
    <property type="entry name" value="MORN_2"/>
</dbReference>
<dbReference type="PRINTS" id="PR01374">
    <property type="entry name" value="TONBPROTEIN"/>
</dbReference>
<keyword evidence="8" id="KW-1133">Transmembrane helix</keyword>
<feature type="domain" description="TonB C-terminal" evidence="11">
    <location>
        <begin position="144"/>
        <end position="233"/>
    </location>
</feature>
<dbReference type="RefSeq" id="WP_212231725.1">
    <property type="nucleotide sequence ID" value="NZ_JAGUCN010000039.1"/>
</dbReference>
<name>A0ABS5KFQ0_9BACT</name>
<dbReference type="Pfam" id="PF03544">
    <property type="entry name" value="TonB_C"/>
    <property type="match status" value="1"/>
</dbReference>
<evidence type="ECO:0000259" key="11">
    <source>
        <dbReference type="PROSITE" id="PS52015"/>
    </source>
</evidence>
<keyword evidence="3" id="KW-0813">Transport</keyword>
<evidence type="ECO:0000256" key="7">
    <source>
        <dbReference type="ARBA" id="ARBA00022927"/>
    </source>
</evidence>
<sequence length="233" mass="26546">MKYALLGFLLITMPLIGKAQQFEPIYFDVNNQQASADNYAYKRIIEKNSSTSYLLKDYYHNGSIKRECTYLVKKKYIPQLNDFIHPESTKGLKLDGVYKTYYSNGQLKKEDFYIKGKDTYRSIKYTEDGEATYFIVDNNPEYPGGEAQLMAFIASEVKYPEKAKAQKISGMVFISFVVTKEGKVTDTTVARGVHPLLDSEALRVINLLDNWKPGSHKGKPVNVAYTVPINFVL</sequence>
<gene>
    <name evidence="12" type="ORF">KEM09_20970</name>
</gene>
<evidence type="ECO:0000256" key="6">
    <source>
        <dbReference type="ARBA" id="ARBA00022692"/>
    </source>
</evidence>
<proteinExistence type="inferred from homology"/>
<comment type="subcellular location">
    <subcellularLocation>
        <location evidence="1">Cell inner membrane</location>
        <topology evidence="1">Single-pass membrane protein</topology>
        <orientation evidence="1">Periplasmic side</orientation>
    </subcellularLocation>
</comment>
<feature type="chain" id="PRO_5047212449" evidence="10">
    <location>
        <begin position="20"/>
        <end position="233"/>
    </location>
</feature>
<evidence type="ECO:0000256" key="9">
    <source>
        <dbReference type="ARBA" id="ARBA00023136"/>
    </source>
</evidence>
<keyword evidence="13" id="KW-1185">Reference proteome</keyword>
<dbReference type="Gene3D" id="2.20.110.10">
    <property type="entry name" value="Histone H3 K4-specific methyltransferase SET7/9 N-terminal domain"/>
    <property type="match status" value="1"/>
</dbReference>
<dbReference type="PANTHER" id="PTHR33446">
    <property type="entry name" value="PROTEIN TONB-RELATED"/>
    <property type="match status" value="1"/>
</dbReference>
<evidence type="ECO:0000256" key="1">
    <source>
        <dbReference type="ARBA" id="ARBA00004383"/>
    </source>
</evidence>
<dbReference type="InterPro" id="IPR006260">
    <property type="entry name" value="TonB/TolA_C"/>
</dbReference>
<dbReference type="Proteomes" id="UP000721861">
    <property type="component" value="Unassembled WGS sequence"/>
</dbReference>
<reference evidence="12 13" key="1">
    <citation type="journal article" date="2014" name="Int. J. Syst. Evol. Microbiol.">
        <title>Carboxylicivirga gen. nov. in the family Marinilabiliaceae with two novel species, Carboxylicivirga mesophila sp. nov. and Carboxylicivirga taeanensis sp. nov., and reclassification of Cytophaga fermentans as Saccharicrinis fermentans gen. nov., comb. nov.</title>
        <authorList>
            <person name="Yang S.H."/>
            <person name="Seo H.S."/>
            <person name="Woo J.H."/>
            <person name="Oh H.M."/>
            <person name="Jang H."/>
            <person name="Lee J.H."/>
            <person name="Kim S.J."/>
            <person name="Kwon K.K."/>
        </authorList>
    </citation>
    <scope>NUCLEOTIDE SEQUENCE [LARGE SCALE GENOMIC DNA]</scope>
    <source>
        <strain evidence="12 13">JCM 18290</strain>
    </source>
</reference>
<comment type="similarity">
    <text evidence="2">Belongs to the TonB family.</text>
</comment>
<protein>
    <submittedName>
        <fullName evidence="12">TonB family protein</fullName>
    </submittedName>
</protein>
<evidence type="ECO:0000256" key="3">
    <source>
        <dbReference type="ARBA" id="ARBA00022448"/>
    </source>
</evidence>
<keyword evidence="5" id="KW-0997">Cell inner membrane</keyword>
<dbReference type="InterPro" id="IPR051045">
    <property type="entry name" value="TonB-dependent_transducer"/>
</dbReference>
<dbReference type="NCBIfam" id="TIGR01352">
    <property type="entry name" value="tonB_Cterm"/>
    <property type="match status" value="1"/>
</dbReference>
<feature type="signal peptide" evidence="10">
    <location>
        <begin position="1"/>
        <end position="19"/>
    </location>
</feature>
<keyword evidence="9" id="KW-0472">Membrane</keyword>
<dbReference type="SUPFAM" id="SSF74653">
    <property type="entry name" value="TolA/TonB C-terminal domain"/>
    <property type="match status" value="1"/>
</dbReference>
<keyword evidence="7" id="KW-0653">Protein transport</keyword>
<evidence type="ECO:0000256" key="5">
    <source>
        <dbReference type="ARBA" id="ARBA00022519"/>
    </source>
</evidence>
<keyword evidence="6" id="KW-0812">Transmembrane</keyword>
<evidence type="ECO:0000313" key="13">
    <source>
        <dbReference type="Proteomes" id="UP000721861"/>
    </source>
</evidence>
<dbReference type="PROSITE" id="PS52015">
    <property type="entry name" value="TONB_CTD"/>
    <property type="match status" value="1"/>
</dbReference>
<evidence type="ECO:0000256" key="2">
    <source>
        <dbReference type="ARBA" id="ARBA00006555"/>
    </source>
</evidence>
<accession>A0ABS5KFQ0</accession>
<dbReference type="InterPro" id="IPR003538">
    <property type="entry name" value="TonB"/>
</dbReference>
<dbReference type="Pfam" id="PF07661">
    <property type="entry name" value="MORN_2"/>
    <property type="match status" value="2"/>
</dbReference>
<dbReference type="PANTHER" id="PTHR33446:SF2">
    <property type="entry name" value="PROTEIN TONB"/>
    <property type="match status" value="1"/>
</dbReference>
<keyword evidence="10" id="KW-0732">Signal</keyword>
<evidence type="ECO:0000256" key="4">
    <source>
        <dbReference type="ARBA" id="ARBA00022475"/>
    </source>
</evidence>
<organism evidence="12 13">
    <name type="scientific">Carboxylicivirga mesophila</name>
    <dbReference type="NCBI Taxonomy" id="1166478"/>
    <lineage>
        <taxon>Bacteria</taxon>
        <taxon>Pseudomonadati</taxon>
        <taxon>Bacteroidota</taxon>
        <taxon>Bacteroidia</taxon>
        <taxon>Marinilabiliales</taxon>
        <taxon>Marinilabiliaceae</taxon>
        <taxon>Carboxylicivirga</taxon>
    </lineage>
</organism>
<dbReference type="EMBL" id="JAGUCN010000039">
    <property type="protein sequence ID" value="MBS2213894.1"/>
    <property type="molecule type" value="Genomic_DNA"/>
</dbReference>
<dbReference type="InterPro" id="IPR037682">
    <property type="entry name" value="TonB_C"/>
</dbReference>
<keyword evidence="4" id="KW-1003">Cell membrane</keyword>
<evidence type="ECO:0000256" key="8">
    <source>
        <dbReference type="ARBA" id="ARBA00022989"/>
    </source>
</evidence>
<comment type="caution">
    <text evidence="12">The sequence shown here is derived from an EMBL/GenBank/DDBJ whole genome shotgun (WGS) entry which is preliminary data.</text>
</comment>
<evidence type="ECO:0000256" key="10">
    <source>
        <dbReference type="SAM" id="SignalP"/>
    </source>
</evidence>
<evidence type="ECO:0000313" key="12">
    <source>
        <dbReference type="EMBL" id="MBS2213894.1"/>
    </source>
</evidence>